<accession>A0A2G9TW11</accession>
<dbReference type="InterPro" id="IPR001375">
    <property type="entry name" value="Peptidase_S9_cat"/>
</dbReference>
<evidence type="ECO:0000313" key="5">
    <source>
        <dbReference type="EMBL" id="PIO61430.1"/>
    </source>
</evidence>
<keyword evidence="6" id="KW-1185">Reference proteome</keyword>
<dbReference type="GO" id="GO:0006508">
    <property type="term" value="P:proteolysis"/>
    <property type="evidence" value="ECO:0007669"/>
    <property type="project" value="InterPro"/>
</dbReference>
<dbReference type="GO" id="GO:0005886">
    <property type="term" value="C:plasma membrane"/>
    <property type="evidence" value="ECO:0007669"/>
    <property type="project" value="TreeGrafter"/>
</dbReference>
<dbReference type="EMBL" id="KZ353633">
    <property type="protein sequence ID" value="PIO61430.1"/>
    <property type="molecule type" value="Genomic_DNA"/>
</dbReference>
<dbReference type="GO" id="GO:0004177">
    <property type="term" value="F:aminopeptidase activity"/>
    <property type="evidence" value="ECO:0007669"/>
    <property type="project" value="UniProtKB-KW"/>
</dbReference>
<dbReference type="GO" id="GO:0008236">
    <property type="term" value="F:serine-type peptidase activity"/>
    <property type="evidence" value="ECO:0007669"/>
    <property type="project" value="UniProtKB-KW"/>
</dbReference>
<evidence type="ECO:0000313" key="6">
    <source>
        <dbReference type="Proteomes" id="UP000230423"/>
    </source>
</evidence>
<organism evidence="5 6">
    <name type="scientific">Teladorsagia circumcincta</name>
    <name type="common">Brown stomach worm</name>
    <name type="synonym">Ostertagia circumcincta</name>
    <dbReference type="NCBI Taxonomy" id="45464"/>
    <lineage>
        <taxon>Eukaryota</taxon>
        <taxon>Metazoa</taxon>
        <taxon>Ecdysozoa</taxon>
        <taxon>Nematoda</taxon>
        <taxon>Chromadorea</taxon>
        <taxon>Rhabditida</taxon>
        <taxon>Rhabditina</taxon>
        <taxon>Rhabditomorpha</taxon>
        <taxon>Strongyloidea</taxon>
        <taxon>Trichostrongylidae</taxon>
        <taxon>Teladorsagia</taxon>
    </lineage>
</organism>
<sequence length="207" mass="22896">TVDNAWTCVTCKHENCTYQTNSISPELNYLLTLCRGPAPIHYYLSALKDGNIEQKARVQIALPSDQRHRSSAHSLPVLLKVYGIANLFIYAGPNTQLVNDEFVIGFEEYLVSARNYAVVKIDGRGSAGRGWKYRSAIYGVLGTVEVYDQIEAIKAVLKKHPILDTSRLSIFGWSYGGLVAVKAPEVAPEGFFKCAVSVAPVANFLYY</sequence>
<dbReference type="GO" id="GO:0008239">
    <property type="term" value="F:dipeptidyl-peptidase activity"/>
    <property type="evidence" value="ECO:0007669"/>
    <property type="project" value="TreeGrafter"/>
</dbReference>
<evidence type="ECO:0000256" key="3">
    <source>
        <dbReference type="ARBA" id="ARBA00023180"/>
    </source>
</evidence>
<dbReference type="OrthoDB" id="16520at2759"/>
<dbReference type="Proteomes" id="UP000230423">
    <property type="component" value="Unassembled WGS sequence"/>
</dbReference>
<name>A0A2G9TW11_TELCI</name>
<evidence type="ECO:0000256" key="2">
    <source>
        <dbReference type="ARBA" id="ARBA00022825"/>
    </source>
</evidence>
<gene>
    <name evidence="5" type="ORF">TELCIR_17048</name>
</gene>
<evidence type="ECO:0000259" key="4">
    <source>
        <dbReference type="Pfam" id="PF00326"/>
    </source>
</evidence>
<dbReference type="SUPFAM" id="SSF53474">
    <property type="entry name" value="alpha/beta-Hydrolases"/>
    <property type="match status" value="1"/>
</dbReference>
<keyword evidence="1" id="KW-0378">Hydrolase</keyword>
<protein>
    <recommendedName>
        <fullName evidence="4">Peptidase S9 prolyl oligopeptidase catalytic domain-containing protein</fullName>
    </recommendedName>
</protein>
<dbReference type="PANTHER" id="PTHR11731">
    <property type="entry name" value="PROTEASE FAMILY S9B,C DIPEPTIDYL-PEPTIDASE IV-RELATED"/>
    <property type="match status" value="1"/>
</dbReference>
<evidence type="ECO:0000256" key="1">
    <source>
        <dbReference type="ARBA" id="ARBA00022438"/>
    </source>
</evidence>
<dbReference type="Gene3D" id="3.40.50.1820">
    <property type="entry name" value="alpha/beta hydrolase"/>
    <property type="match status" value="1"/>
</dbReference>
<dbReference type="InterPro" id="IPR050278">
    <property type="entry name" value="Serine_Prot_S9B/DPPIV"/>
</dbReference>
<keyword evidence="1" id="KW-0031">Aminopeptidase</keyword>
<keyword evidence="1" id="KW-0645">Protease</keyword>
<feature type="domain" description="Peptidase S9 prolyl oligopeptidase catalytic" evidence="4">
    <location>
        <begin position="106"/>
        <end position="207"/>
    </location>
</feature>
<keyword evidence="3" id="KW-0325">Glycoprotein</keyword>
<dbReference type="AlphaFoldDB" id="A0A2G9TW11"/>
<dbReference type="PANTHER" id="PTHR11731:SF200">
    <property type="entry name" value="DIPEPTIDYL PEPTIDASE 10, ISOFORM B"/>
    <property type="match status" value="1"/>
</dbReference>
<dbReference type="InterPro" id="IPR029058">
    <property type="entry name" value="AB_hydrolase_fold"/>
</dbReference>
<feature type="non-terminal residue" evidence="5">
    <location>
        <position position="1"/>
    </location>
</feature>
<keyword evidence="2" id="KW-0720">Serine protease</keyword>
<proteinExistence type="predicted"/>
<reference evidence="5 6" key="1">
    <citation type="submission" date="2015-09" db="EMBL/GenBank/DDBJ databases">
        <title>Draft genome of the parasitic nematode Teladorsagia circumcincta isolate WARC Sus (inbred).</title>
        <authorList>
            <person name="Mitreva M."/>
        </authorList>
    </citation>
    <scope>NUCLEOTIDE SEQUENCE [LARGE SCALE GENOMIC DNA]</scope>
    <source>
        <strain evidence="5 6">S</strain>
    </source>
</reference>
<feature type="non-terminal residue" evidence="5">
    <location>
        <position position="207"/>
    </location>
</feature>
<dbReference type="Pfam" id="PF00326">
    <property type="entry name" value="Peptidase_S9"/>
    <property type="match status" value="1"/>
</dbReference>